<evidence type="ECO:0000259" key="1">
    <source>
        <dbReference type="Pfam" id="PF00248"/>
    </source>
</evidence>
<dbReference type="InterPro" id="IPR036812">
    <property type="entry name" value="NAD(P)_OxRdtase_dom_sf"/>
</dbReference>
<feature type="domain" description="NADP-dependent oxidoreductase" evidence="1">
    <location>
        <begin position="16"/>
        <end position="324"/>
    </location>
</feature>
<reference evidence="3" key="1">
    <citation type="submission" date="2023-07" db="EMBL/GenBank/DDBJ databases">
        <title>Draft genome sequence of the endophytic actinobacterium Streptomyces justiciae WPN32, a potential antibiotic producer.</title>
        <authorList>
            <person name="Yasawong M."/>
            <person name="Pana W."/>
            <person name="Ganta P."/>
            <person name="Santapan N."/>
            <person name="Songngamsuk T."/>
            <person name="Phatcharaharikarn M."/>
            <person name="Kerdtoob S."/>
            <person name="Nantapong N."/>
        </authorList>
    </citation>
    <scope>NUCLEOTIDE SEQUENCE [LARGE SCALE GENOMIC DNA]</scope>
    <source>
        <strain evidence="3">WPN32</strain>
    </source>
</reference>
<dbReference type="RefSeq" id="WP_314204559.1">
    <property type="nucleotide sequence ID" value="NZ_JAVTLL010000021.1"/>
</dbReference>
<sequence length="326" mass="35446">METNRTLGRSGIDVSPLGFGCWAIGGEWQDLSGRPLGWGKVDDEESVRAVHRALDLGVTFFDTADTYGAGHSERVLGRALGKRRADVVVATKWGNLFDEQTRTLNGQDASDTYVREALTASLARLGTDYVDLYQFHLSDAHPAHGARLRDACEELVREGLIRAYAWSTDDPARAAVFAEGEHCAAVQHALNVMQDAPEMLALCEELGLASVNRSPLAMGLLAGKRQAPQDTGDIRSRPPAWLRGFGDGTTADPEWLTRIDGLKEILTSDGRTLAQGALAWIWARSPRTVPIPGFRSVAQAEQNAGAMEKGPLTADQLTEIDQILER</sequence>
<dbReference type="InterPro" id="IPR023210">
    <property type="entry name" value="NADP_OxRdtase_dom"/>
</dbReference>
<dbReference type="GO" id="GO:0016491">
    <property type="term" value="F:oxidoreductase activity"/>
    <property type="evidence" value="ECO:0007669"/>
    <property type="project" value="UniProtKB-KW"/>
</dbReference>
<accession>A0ABU3M129</accession>
<dbReference type="EC" id="1.1.1.-" evidence="2"/>
<dbReference type="Proteomes" id="UP001257948">
    <property type="component" value="Unassembled WGS sequence"/>
</dbReference>
<dbReference type="InterPro" id="IPR053135">
    <property type="entry name" value="AKR2_Oxidoreductase"/>
</dbReference>
<name>A0ABU3M129_9ACTN</name>
<dbReference type="CDD" id="cd19086">
    <property type="entry name" value="AKR_AKR11C1"/>
    <property type="match status" value="1"/>
</dbReference>
<dbReference type="PANTHER" id="PTHR43312">
    <property type="entry name" value="D-THREO-ALDOSE 1-DEHYDROGENASE"/>
    <property type="match status" value="1"/>
</dbReference>
<proteinExistence type="predicted"/>
<keyword evidence="3" id="KW-1185">Reference proteome</keyword>
<evidence type="ECO:0000313" key="2">
    <source>
        <dbReference type="EMBL" id="MDT7844751.1"/>
    </source>
</evidence>
<keyword evidence="2" id="KW-0560">Oxidoreductase</keyword>
<dbReference type="SUPFAM" id="SSF51430">
    <property type="entry name" value="NAD(P)-linked oxidoreductase"/>
    <property type="match status" value="1"/>
</dbReference>
<dbReference type="PANTHER" id="PTHR43312:SF1">
    <property type="entry name" value="NADP-DEPENDENT OXIDOREDUCTASE DOMAIN-CONTAINING PROTEIN"/>
    <property type="match status" value="1"/>
</dbReference>
<comment type="caution">
    <text evidence="2">The sequence shown here is derived from an EMBL/GenBank/DDBJ whole genome shotgun (WGS) entry which is preliminary data.</text>
</comment>
<dbReference type="Pfam" id="PF00248">
    <property type="entry name" value="Aldo_ket_red"/>
    <property type="match status" value="1"/>
</dbReference>
<gene>
    <name evidence="2" type="ORF">RQC66_28945</name>
</gene>
<organism evidence="2 3">
    <name type="scientific">Streptomyces justiciae</name>
    <dbReference type="NCBI Taxonomy" id="2780140"/>
    <lineage>
        <taxon>Bacteria</taxon>
        <taxon>Bacillati</taxon>
        <taxon>Actinomycetota</taxon>
        <taxon>Actinomycetes</taxon>
        <taxon>Kitasatosporales</taxon>
        <taxon>Streptomycetaceae</taxon>
        <taxon>Streptomyces</taxon>
    </lineage>
</organism>
<dbReference type="Gene3D" id="3.20.20.100">
    <property type="entry name" value="NADP-dependent oxidoreductase domain"/>
    <property type="match status" value="1"/>
</dbReference>
<protein>
    <submittedName>
        <fullName evidence="2">Aldo/keto reductase</fullName>
        <ecNumber evidence="2">1.1.1.-</ecNumber>
    </submittedName>
</protein>
<dbReference type="EMBL" id="JAVTLL010000021">
    <property type="protein sequence ID" value="MDT7844751.1"/>
    <property type="molecule type" value="Genomic_DNA"/>
</dbReference>
<evidence type="ECO:0000313" key="3">
    <source>
        <dbReference type="Proteomes" id="UP001257948"/>
    </source>
</evidence>